<dbReference type="SUPFAM" id="SSF49464">
    <property type="entry name" value="Carboxypeptidase regulatory domain-like"/>
    <property type="match status" value="1"/>
</dbReference>
<keyword evidence="2 8" id="KW-0813">Transport</keyword>
<keyword evidence="4 8" id="KW-0812">Transmembrane</keyword>
<evidence type="ECO:0000256" key="8">
    <source>
        <dbReference type="PROSITE-ProRule" id="PRU01360"/>
    </source>
</evidence>
<dbReference type="InterPro" id="IPR037066">
    <property type="entry name" value="Plug_dom_sf"/>
</dbReference>
<dbReference type="InterPro" id="IPR000531">
    <property type="entry name" value="Beta-barrel_TonB"/>
</dbReference>
<proteinExistence type="inferred from homology"/>
<dbReference type="Gene3D" id="2.170.130.10">
    <property type="entry name" value="TonB-dependent receptor, plug domain"/>
    <property type="match status" value="1"/>
</dbReference>
<dbReference type="Gene3D" id="2.60.40.1120">
    <property type="entry name" value="Carboxypeptidase-like, regulatory domain"/>
    <property type="match status" value="1"/>
</dbReference>
<sequence>MTKLLHVKVLVTLMVGCLLDGAPIKAQLMAQNRPPKSSTAPTIIPGSRIALRDALMQVKKQYKVDILFEEKLLEGLFVSPAQVQAGQTIENKLNNILPPGLRYKKVSKQTYLILTTAEEGKPGAHQIEPITPEEAPAATQQTFTMSLQGNQSLLEMARKTADRTVSGVVKGDGGELLPGVSVLIKGTTRGSTTGVDGKYSIAVSDDPKAEITLVFSYVGYQNQEVIVGNRSTIDISLAPDLKSLEEVVVVGYGTQKREQITSAVASVKSEDFVKGPVQDAAQLIRGKVAGLSVITPSGDPTAIAQITLRGNATINASSDPLVLIDGVPGGLNTVAPEDIESIDVLKDGSAAAIYGTRGTNGVILITTRKVKGETPPTLEVNSYFTTQRLTRKLDFMDVNQYRALAAQGKPGAIDYGQSTDWLAQVTQKPLSQVHNLSLRGGSRTTNYIVSMEYRRLNGIMRKSDNTTVFPRIEVNHSMFNGLLKINANLSGYQQKYFSVDGGSYSGLVYRNALTFNPTEPLKDANGKWTERTDKTDYMNPVALIEETNGLNRNNNLRTYGTISLAPVEGLEIKALIARDMFNSTRGYYETKNHYSTSRNGRNGFASRGTTRTQDDLFEFTANYNKSIQDHNFVILAGHTWRRYNTENYWMQNWDFPTDNFSYNNINAGLALRRGQAPELSEQSENKLISYFFRVNYSFMNKYLLSASIRHEGSSRFGANHKWGSFPAFSVGWNLKREAFLENANTVSNLKLRAGYGVTGTEPGSSYISLNKINFNTNVLINGQWVQAINPSNNANPDLRWERKEEVNVGIDYGFLNERLSGSIDVYRRTTRDLIANFPVPTPPYLYSTITANAASMENKGIEIQVNAIPLQTAAFRWTTSVNFSTNANKILSLSDDKFALASGYFDTGNTGEPIQQTTHRVQVGQPLGNFWGFKTIDIDEAGHWIIEGKNGEPKPIAQQQADDKQIIGNGLPKRYLNWNNTLTYKNFDLNITMRGAFGFQILNMTEMFWSAPVMLTRGNLRSNAYDPIYGKRPLADDQSLNYVSYYIENGNYWKIDNITAGYNLRLKNKYLRHARAYLAVANLYTITGYKGIDPEVGISGMSPGIDDKNRYPATTSFTAGVMLTF</sequence>
<dbReference type="InterPro" id="IPR036942">
    <property type="entry name" value="Beta-barrel_TonB_sf"/>
</dbReference>
<keyword evidence="13" id="KW-1185">Reference proteome</keyword>
<dbReference type="NCBIfam" id="TIGR04057">
    <property type="entry name" value="SusC_RagA_signa"/>
    <property type="match status" value="1"/>
</dbReference>
<dbReference type="RefSeq" id="WP_309985902.1">
    <property type="nucleotide sequence ID" value="NZ_JAVDTI010000003.1"/>
</dbReference>
<evidence type="ECO:0000256" key="3">
    <source>
        <dbReference type="ARBA" id="ARBA00022452"/>
    </source>
</evidence>
<evidence type="ECO:0000256" key="6">
    <source>
        <dbReference type="ARBA" id="ARBA00023136"/>
    </source>
</evidence>
<organism evidence="12 13">
    <name type="scientific">Dyadobacter fermentans</name>
    <dbReference type="NCBI Taxonomy" id="94254"/>
    <lineage>
        <taxon>Bacteria</taxon>
        <taxon>Pseudomonadati</taxon>
        <taxon>Bacteroidota</taxon>
        <taxon>Cytophagia</taxon>
        <taxon>Cytophagales</taxon>
        <taxon>Spirosomataceae</taxon>
        <taxon>Dyadobacter</taxon>
    </lineage>
</organism>
<dbReference type="PROSITE" id="PS52016">
    <property type="entry name" value="TONB_DEPENDENT_REC_3"/>
    <property type="match status" value="1"/>
</dbReference>
<evidence type="ECO:0000259" key="11">
    <source>
        <dbReference type="Pfam" id="PF07715"/>
    </source>
</evidence>
<protein>
    <submittedName>
        <fullName evidence="12">TonB-linked SusC/RagA family outer membrane protein</fullName>
    </submittedName>
</protein>
<evidence type="ECO:0000256" key="1">
    <source>
        <dbReference type="ARBA" id="ARBA00004571"/>
    </source>
</evidence>
<dbReference type="InterPro" id="IPR012910">
    <property type="entry name" value="Plug_dom"/>
</dbReference>
<accession>A0ABU1QZX9</accession>
<dbReference type="InterPro" id="IPR008969">
    <property type="entry name" value="CarboxyPept-like_regulatory"/>
</dbReference>
<gene>
    <name evidence="12" type="ORF">J2W84_003760</name>
</gene>
<name>A0ABU1QZX9_9BACT</name>
<keyword evidence="6 8" id="KW-0472">Membrane</keyword>
<keyword evidence="5 9" id="KW-0798">TonB box</keyword>
<evidence type="ECO:0000256" key="9">
    <source>
        <dbReference type="RuleBase" id="RU003357"/>
    </source>
</evidence>
<keyword evidence="3 8" id="KW-1134">Transmembrane beta strand</keyword>
<dbReference type="NCBIfam" id="TIGR04056">
    <property type="entry name" value="OMP_RagA_SusC"/>
    <property type="match status" value="1"/>
</dbReference>
<reference evidence="12 13" key="1">
    <citation type="submission" date="2023-07" db="EMBL/GenBank/DDBJ databases">
        <title>Sorghum-associated microbial communities from plants grown in Nebraska, USA.</title>
        <authorList>
            <person name="Schachtman D."/>
        </authorList>
    </citation>
    <scope>NUCLEOTIDE SEQUENCE [LARGE SCALE GENOMIC DNA]</scope>
    <source>
        <strain evidence="12 13">BE57</strain>
    </source>
</reference>
<dbReference type="InterPro" id="IPR023996">
    <property type="entry name" value="TonB-dep_OMP_SusC/RagA"/>
</dbReference>
<dbReference type="Proteomes" id="UP001264980">
    <property type="component" value="Unassembled WGS sequence"/>
</dbReference>
<feature type="domain" description="TonB-dependent receptor-like beta-barrel" evidence="10">
    <location>
        <begin position="492"/>
        <end position="1083"/>
    </location>
</feature>
<evidence type="ECO:0000256" key="7">
    <source>
        <dbReference type="ARBA" id="ARBA00023237"/>
    </source>
</evidence>
<evidence type="ECO:0000256" key="5">
    <source>
        <dbReference type="ARBA" id="ARBA00023077"/>
    </source>
</evidence>
<dbReference type="Pfam" id="PF07715">
    <property type="entry name" value="Plug"/>
    <property type="match status" value="1"/>
</dbReference>
<dbReference type="EMBL" id="JAVDTI010000003">
    <property type="protein sequence ID" value="MDR6806712.1"/>
    <property type="molecule type" value="Genomic_DNA"/>
</dbReference>
<feature type="domain" description="TonB-dependent receptor plug" evidence="11">
    <location>
        <begin position="258"/>
        <end position="362"/>
    </location>
</feature>
<dbReference type="InterPro" id="IPR039426">
    <property type="entry name" value="TonB-dep_rcpt-like"/>
</dbReference>
<evidence type="ECO:0000313" key="12">
    <source>
        <dbReference type="EMBL" id="MDR6806712.1"/>
    </source>
</evidence>
<evidence type="ECO:0000256" key="4">
    <source>
        <dbReference type="ARBA" id="ARBA00022692"/>
    </source>
</evidence>
<comment type="similarity">
    <text evidence="8 9">Belongs to the TonB-dependent receptor family.</text>
</comment>
<dbReference type="SUPFAM" id="SSF56935">
    <property type="entry name" value="Porins"/>
    <property type="match status" value="1"/>
</dbReference>
<dbReference type="Gene3D" id="2.40.170.20">
    <property type="entry name" value="TonB-dependent receptor, beta-barrel domain"/>
    <property type="match status" value="1"/>
</dbReference>
<dbReference type="InterPro" id="IPR023997">
    <property type="entry name" value="TonB-dep_OMP_SusC/RagA_CS"/>
</dbReference>
<dbReference type="Pfam" id="PF00593">
    <property type="entry name" value="TonB_dep_Rec_b-barrel"/>
    <property type="match status" value="1"/>
</dbReference>
<evidence type="ECO:0000256" key="2">
    <source>
        <dbReference type="ARBA" id="ARBA00022448"/>
    </source>
</evidence>
<dbReference type="Pfam" id="PF13715">
    <property type="entry name" value="CarbopepD_reg_2"/>
    <property type="match status" value="1"/>
</dbReference>
<comment type="subcellular location">
    <subcellularLocation>
        <location evidence="1 8">Cell outer membrane</location>
        <topology evidence="1 8">Multi-pass membrane protein</topology>
    </subcellularLocation>
</comment>
<evidence type="ECO:0000259" key="10">
    <source>
        <dbReference type="Pfam" id="PF00593"/>
    </source>
</evidence>
<evidence type="ECO:0000313" key="13">
    <source>
        <dbReference type="Proteomes" id="UP001264980"/>
    </source>
</evidence>
<keyword evidence="7 8" id="KW-0998">Cell outer membrane</keyword>
<comment type="caution">
    <text evidence="12">The sequence shown here is derived from an EMBL/GenBank/DDBJ whole genome shotgun (WGS) entry which is preliminary data.</text>
</comment>